<sequence>MTTGPGTRPAAAEDEDAPVRRRPPVSLVLCSVWVVLVLASTLLAGLLPIAGYDEPVADGATPPFESWPEFLGTDSVGLSVLSRVIHGAQLSLAVALLGTVIGMAGGVALGTAAAYFKGWLATVVNLLSDVVLAFPGLVLLLAMASVTRPSVWSLSAMLGLLSLPSSLRIAYANANVQLGRDYVLAARALGTPAWRMIVREVLPNIAHSLVAFGFVMVATFMIALGALDFLGIGLPPPRPSWGGMIASGFDSIRTRPYLVFVPAAVLLLTVFSFNTIGDRLRERADGRGGHL</sequence>
<evidence type="ECO:0000259" key="8">
    <source>
        <dbReference type="PROSITE" id="PS50928"/>
    </source>
</evidence>
<dbReference type="PROSITE" id="PS50928">
    <property type="entry name" value="ABC_TM1"/>
    <property type="match status" value="1"/>
</dbReference>
<evidence type="ECO:0000256" key="6">
    <source>
        <dbReference type="ARBA" id="ARBA00023136"/>
    </source>
</evidence>
<dbReference type="Proteomes" id="UP001602119">
    <property type="component" value="Unassembled WGS sequence"/>
</dbReference>
<feature type="transmembrane region" description="Helical" evidence="7">
    <location>
        <begin position="27"/>
        <end position="50"/>
    </location>
</feature>
<evidence type="ECO:0000313" key="10">
    <source>
        <dbReference type="Proteomes" id="UP001602119"/>
    </source>
</evidence>
<dbReference type="Gene3D" id="1.10.3720.10">
    <property type="entry name" value="MetI-like"/>
    <property type="match status" value="1"/>
</dbReference>
<dbReference type="PANTHER" id="PTHR43386:SF1">
    <property type="entry name" value="D,D-DIPEPTIDE TRANSPORT SYSTEM PERMEASE PROTEIN DDPC-RELATED"/>
    <property type="match status" value="1"/>
</dbReference>
<dbReference type="InterPro" id="IPR035906">
    <property type="entry name" value="MetI-like_sf"/>
</dbReference>
<proteinExistence type="inferred from homology"/>
<feature type="domain" description="ABC transmembrane type-1" evidence="8">
    <location>
        <begin position="88"/>
        <end position="277"/>
    </location>
</feature>
<keyword evidence="2 7" id="KW-0813">Transport</keyword>
<protein>
    <submittedName>
        <fullName evidence="9">ABC transporter permease</fullName>
    </submittedName>
</protein>
<dbReference type="InterPro" id="IPR050366">
    <property type="entry name" value="BP-dependent_transpt_permease"/>
</dbReference>
<evidence type="ECO:0000256" key="2">
    <source>
        <dbReference type="ARBA" id="ARBA00022448"/>
    </source>
</evidence>
<dbReference type="Pfam" id="PF00528">
    <property type="entry name" value="BPD_transp_1"/>
    <property type="match status" value="1"/>
</dbReference>
<feature type="transmembrane region" description="Helical" evidence="7">
    <location>
        <begin position="123"/>
        <end position="144"/>
    </location>
</feature>
<dbReference type="EMBL" id="JBIAXI010000027">
    <property type="protein sequence ID" value="MFF4777970.1"/>
    <property type="molecule type" value="Genomic_DNA"/>
</dbReference>
<dbReference type="CDD" id="cd06261">
    <property type="entry name" value="TM_PBP2"/>
    <property type="match status" value="1"/>
</dbReference>
<keyword evidence="5 7" id="KW-1133">Transmembrane helix</keyword>
<evidence type="ECO:0000256" key="3">
    <source>
        <dbReference type="ARBA" id="ARBA00022475"/>
    </source>
</evidence>
<feature type="transmembrane region" description="Helical" evidence="7">
    <location>
        <begin position="150"/>
        <end position="171"/>
    </location>
</feature>
<feature type="transmembrane region" description="Helical" evidence="7">
    <location>
        <begin position="205"/>
        <end position="227"/>
    </location>
</feature>
<dbReference type="PANTHER" id="PTHR43386">
    <property type="entry name" value="OLIGOPEPTIDE TRANSPORT SYSTEM PERMEASE PROTEIN APPC"/>
    <property type="match status" value="1"/>
</dbReference>
<comment type="similarity">
    <text evidence="7">Belongs to the binding-protein-dependent transport system permease family.</text>
</comment>
<comment type="caution">
    <text evidence="9">The sequence shown here is derived from an EMBL/GenBank/DDBJ whole genome shotgun (WGS) entry which is preliminary data.</text>
</comment>
<evidence type="ECO:0000256" key="4">
    <source>
        <dbReference type="ARBA" id="ARBA00022692"/>
    </source>
</evidence>
<dbReference type="SUPFAM" id="SSF161098">
    <property type="entry name" value="MetI-like"/>
    <property type="match status" value="1"/>
</dbReference>
<dbReference type="InterPro" id="IPR000515">
    <property type="entry name" value="MetI-like"/>
</dbReference>
<name>A0ABW6VFG8_MICFU</name>
<organism evidence="9 10">
    <name type="scientific">Microtetraspora fusca</name>
    <dbReference type="NCBI Taxonomy" id="1997"/>
    <lineage>
        <taxon>Bacteria</taxon>
        <taxon>Bacillati</taxon>
        <taxon>Actinomycetota</taxon>
        <taxon>Actinomycetes</taxon>
        <taxon>Streptosporangiales</taxon>
        <taxon>Streptosporangiaceae</taxon>
        <taxon>Microtetraspora</taxon>
    </lineage>
</organism>
<evidence type="ECO:0000313" key="9">
    <source>
        <dbReference type="EMBL" id="MFF4777970.1"/>
    </source>
</evidence>
<keyword evidence="10" id="KW-1185">Reference proteome</keyword>
<keyword evidence="6 7" id="KW-0472">Membrane</keyword>
<dbReference type="RefSeq" id="WP_387346476.1">
    <property type="nucleotide sequence ID" value="NZ_JBIAXI010000027.1"/>
</dbReference>
<comment type="subcellular location">
    <subcellularLocation>
        <location evidence="1 7">Cell membrane</location>
        <topology evidence="1 7">Multi-pass membrane protein</topology>
    </subcellularLocation>
</comment>
<accession>A0ABW6VFG8</accession>
<keyword evidence="3" id="KW-1003">Cell membrane</keyword>
<evidence type="ECO:0000256" key="5">
    <source>
        <dbReference type="ARBA" id="ARBA00022989"/>
    </source>
</evidence>
<gene>
    <name evidence="9" type="ORF">ACFY05_34605</name>
</gene>
<reference evidence="9 10" key="1">
    <citation type="submission" date="2024-10" db="EMBL/GenBank/DDBJ databases">
        <title>The Natural Products Discovery Center: Release of the First 8490 Sequenced Strains for Exploring Actinobacteria Biosynthetic Diversity.</title>
        <authorList>
            <person name="Kalkreuter E."/>
            <person name="Kautsar S.A."/>
            <person name="Yang D."/>
            <person name="Bader C.D."/>
            <person name="Teijaro C.N."/>
            <person name="Fluegel L."/>
            <person name="Davis C.M."/>
            <person name="Simpson J.R."/>
            <person name="Lauterbach L."/>
            <person name="Steele A.D."/>
            <person name="Gui C."/>
            <person name="Meng S."/>
            <person name="Li G."/>
            <person name="Viehrig K."/>
            <person name="Ye F."/>
            <person name="Su P."/>
            <person name="Kiefer A.F."/>
            <person name="Nichols A."/>
            <person name="Cepeda A.J."/>
            <person name="Yan W."/>
            <person name="Fan B."/>
            <person name="Jiang Y."/>
            <person name="Adhikari A."/>
            <person name="Zheng C.-J."/>
            <person name="Schuster L."/>
            <person name="Cowan T.M."/>
            <person name="Smanski M.J."/>
            <person name="Chevrette M.G."/>
            <person name="De Carvalho L.P.S."/>
            <person name="Shen B."/>
        </authorList>
    </citation>
    <scope>NUCLEOTIDE SEQUENCE [LARGE SCALE GENOMIC DNA]</scope>
    <source>
        <strain evidence="9 10">NPDC001281</strain>
    </source>
</reference>
<evidence type="ECO:0000256" key="1">
    <source>
        <dbReference type="ARBA" id="ARBA00004651"/>
    </source>
</evidence>
<feature type="transmembrane region" description="Helical" evidence="7">
    <location>
        <begin position="257"/>
        <end position="277"/>
    </location>
</feature>
<keyword evidence="4 7" id="KW-0812">Transmembrane</keyword>
<feature type="transmembrane region" description="Helical" evidence="7">
    <location>
        <begin position="90"/>
        <end position="116"/>
    </location>
</feature>
<evidence type="ECO:0000256" key="7">
    <source>
        <dbReference type="RuleBase" id="RU363032"/>
    </source>
</evidence>